<gene>
    <name evidence="2" type="primary">LOC142176276</name>
</gene>
<dbReference type="RefSeq" id="XP_075099508.1">
    <property type="nucleotide sequence ID" value="XM_075243407.1"/>
</dbReference>
<accession>A0AC58TQL3</accession>
<protein>
    <submittedName>
        <fullName evidence="2">Uncharacterized protein LOC142176276</fullName>
    </submittedName>
</protein>
<organism evidence="1 2">
    <name type="scientific">Nicotiana tabacum</name>
    <name type="common">Common tobacco</name>
    <dbReference type="NCBI Taxonomy" id="4097"/>
    <lineage>
        <taxon>Eukaryota</taxon>
        <taxon>Viridiplantae</taxon>
        <taxon>Streptophyta</taxon>
        <taxon>Embryophyta</taxon>
        <taxon>Tracheophyta</taxon>
        <taxon>Spermatophyta</taxon>
        <taxon>Magnoliopsida</taxon>
        <taxon>eudicotyledons</taxon>
        <taxon>Gunneridae</taxon>
        <taxon>Pentapetalae</taxon>
        <taxon>asterids</taxon>
        <taxon>lamiids</taxon>
        <taxon>Solanales</taxon>
        <taxon>Solanaceae</taxon>
        <taxon>Nicotianoideae</taxon>
        <taxon>Nicotianeae</taxon>
        <taxon>Nicotiana</taxon>
    </lineage>
</organism>
<keyword evidence="1" id="KW-1185">Reference proteome</keyword>
<sequence>MNGYSKENPGSIGGGGIVRDHKVGLIVAFADFCGHSSNNLAEIKAVLQSTNLCRSCGFLKDVVKLDSMLIINMINKNMKPPWQISHVLEQVWSIASIGEFTSLHYFREENGIVDQLANLGERNNNQVIFTEVVSLPRKVRDSLKLEQECLQNFRFKPRRNHYTTDDVIT</sequence>
<name>A0AC58TQL3_TOBAC</name>
<evidence type="ECO:0000313" key="2">
    <source>
        <dbReference type="RefSeq" id="XP_075099508.1"/>
    </source>
</evidence>
<evidence type="ECO:0000313" key="1">
    <source>
        <dbReference type="Proteomes" id="UP000790787"/>
    </source>
</evidence>
<proteinExistence type="predicted"/>
<dbReference type="Proteomes" id="UP000790787">
    <property type="component" value="Chromosome 22"/>
</dbReference>
<reference evidence="2" key="2">
    <citation type="submission" date="2025-08" db="UniProtKB">
        <authorList>
            <consortium name="RefSeq"/>
        </authorList>
    </citation>
    <scope>IDENTIFICATION</scope>
    <source>
        <tissue evidence="2">Leaf</tissue>
    </source>
</reference>
<reference evidence="1" key="1">
    <citation type="journal article" date="2014" name="Nat. Commun.">
        <title>The tobacco genome sequence and its comparison with those of tomato and potato.</title>
        <authorList>
            <person name="Sierro N."/>
            <person name="Battey J.N."/>
            <person name="Ouadi S."/>
            <person name="Bakaher N."/>
            <person name="Bovet L."/>
            <person name="Willig A."/>
            <person name="Goepfert S."/>
            <person name="Peitsch M.C."/>
            <person name="Ivanov N.V."/>
        </authorList>
    </citation>
    <scope>NUCLEOTIDE SEQUENCE [LARGE SCALE GENOMIC DNA]</scope>
</reference>